<dbReference type="Proteomes" id="UP000288859">
    <property type="component" value="Unassembled WGS sequence"/>
</dbReference>
<sequence length="895" mass="102400">MSSKREDSFEFLRSRISGCLDGIHGAGSFATSDHNVEHIHPGLVVKNVGHIRLPLSPEDAKALIRVSRQAPAGEGGETLVDETVAKTWEIDAKELSFENEDWTTWLDRVLEYVSEDLGISNDAGSIQAELDKLLVYEESAFFKHHKDTEKTNNAFGTLVICLPSEHVGGGVRLIHGDEERVLESDKWSSYGVSYLAWYNDVFHEVLPIQSGYRFVLTYNLINTVIECHPSASARGIEQSKIERMLIDWHDMQDKKPFMCYALQHRYLSDNLQLDSLKGDDYYRCFQLDRACQSNGRFCIFLSRLELTESQNDDGKDNQVVEGAGLRLNGVFTLQGLKLQDSFEIRHSHLVQRNLYEARDCDEVQRRTYETFDYLWEEMVTSAEIQQVYRDVVAVIVSRDHMTEFLLSDHGGSGDYSFFLERLFAGLTDQNGDECQLFREMIIQTCQNHTEKCTETGTSRYYGRDGNRDDFLSLTAIAWLHVENPVAAKAALQAMKYTFDTSTFQTLGGLGFEKTRELATEAFSCISTLHLVDRGMRAFLFGIFSAVQPDAIETSEDAVCQWAVGIICKALDSITKVLPEDAGAVIQIISTYEDERVYTSMSAFVGRFLGDADFANTLLAEVLWYARQAQKPDFVVEHLLPPILDRAASFFQLKPFRDWSSEWVSRKISHFSSSPKTDESGRIGVSVVASLYRRLARQDLDKAAQLLEKIANDTTSIYKDRLDDFIIPLLVEMIDITEHQPSEASLFYTKVISTYIERMVEKEPPKPRNWSLSEDFKLCCWSGCPHCGIWSPVRRFLQDPNQDEKDFAMPEDQCYELTCHLPDYYKMTKWRSERNYGIRVTKTFGRWEEKHKKWQSKADHVQSALRSLPETPLRQCLGDDKYQSLMDLQIVKVQTE</sequence>
<dbReference type="VEuPathDB" id="FungiDB:PV10_07002"/>
<dbReference type="PANTHER" id="PTHR33099">
    <property type="entry name" value="FE2OG DIOXYGENASE DOMAIN-CONTAINING PROTEIN"/>
    <property type="match status" value="1"/>
</dbReference>
<accession>A0A438MZI0</accession>
<evidence type="ECO:0000313" key="1">
    <source>
        <dbReference type="EMBL" id="RVX68613.1"/>
    </source>
</evidence>
<dbReference type="OrthoDB" id="4157600at2759"/>
<proteinExistence type="predicted"/>
<dbReference type="AlphaFoldDB" id="A0A438MZI0"/>
<name>A0A438MZI0_EXOME</name>
<dbReference type="EMBL" id="NAJM01000036">
    <property type="protein sequence ID" value="RVX68613.1"/>
    <property type="molecule type" value="Genomic_DNA"/>
</dbReference>
<comment type="caution">
    <text evidence="1">The sequence shown here is derived from an EMBL/GenBank/DDBJ whole genome shotgun (WGS) entry which is preliminary data.</text>
</comment>
<evidence type="ECO:0000313" key="2">
    <source>
        <dbReference type="Proteomes" id="UP000288859"/>
    </source>
</evidence>
<gene>
    <name evidence="1" type="ORF">B0A52_07040</name>
</gene>
<protein>
    <submittedName>
        <fullName evidence="1">Uncharacterized protein</fullName>
    </submittedName>
</protein>
<dbReference type="Gene3D" id="2.60.120.620">
    <property type="entry name" value="q2cbj1_9rhob like domain"/>
    <property type="match status" value="1"/>
</dbReference>
<dbReference type="PANTHER" id="PTHR33099:SF7">
    <property type="entry name" value="MYND-TYPE DOMAIN-CONTAINING PROTEIN"/>
    <property type="match status" value="1"/>
</dbReference>
<reference evidence="1 2" key="1">
    <citation type="submission" date="2017-03" db="EMBL/GenBank/DDBJ databases">
        <title>Genomes of endolithic fungi from Antarctica.</title>
        <authorList>
            <person name="Coleine C."/>
            <person name="Masonjones S."/>
            <person name="Stajich J.E."/>
        </authorList>
    </citation>
    <scope>NUCLEOTIDE SEQUENCE [LARGE SCALE GENOMIC DNA]</scope>
    <source>
        <strain evidence="1 2">CCFEE 6314</strain>
    </source>
</reference>
<organism evidence="1 2">
    <name type="scientific">Exophiala mesophila</name>
    <name type="common">Black yeast-like fungus</name>
    <dbReference type="NCBI Taxonomy" id="212818"/>
    <lineage>
        <taxon>Eukaryota</taxon>
        <taxon>Fungi</taxon>
        <taxon>Dikarya</taxon>
        <taxon>Ascomycota</taxon>
        <taxon>Pezizomycotina</taxon>
        <taxon>Eurotiomycetes</taxon>
        <taxon>Chaetothyriomycetidae</taxon>
        <taxon>Chaetothyriales</taxon>
        <taxon>Herpotrichiellaceae</taxon>
        <taxon>Exophiala</taxon>
    </lineage>
</organism>